<reference evidence="1 2" key="1">
    <citation type="submission" date="2015-01" db="EMBL/GenBank/DDBJ databases">
        <title>Evolution of Trichinella species and genotypes.</title>
        <authorList>
            <person name="Korhonen P.K."/>
            <person name="Edoardo P."/>
            <person name="Giuseppe L.R."/>
            <person name="Gasser R.B."/>
        </authorList>
    </citation>
    <scope>NUCLEOTIDE SEQUENCE [LARGE SCALE GENOMIC DNA]</scope>
    <source>
        <strain evidence="1">ISS120</strain>
    </source>
</reference>
<keyword evidence="2" id="KW-1185">Reference proteome</keyword>
<organism evidence="1 2">
    <name type="scientific">Trichinella britovi</name>
    <name type="common">Parasitic roundworm</name>
    <dbReference type="NCBI Taxonomy" id="45882"/>
    <lineage>
        <taxon>Eukaryota</taxon>
        <taxon>Metazoa</taxon>
        <taxon>Ecdysozoa</taxon>
        <taxon>Nematoda</taxon>
        <taxon>Enoplea</taxon>
        <taxon>Dorylaimia</taxon>
        <taxon>Trichinellida</taxon>
        <taxon>Trichinellidae</taxon>
        <taxon>Trichinella</taxon>
    </lineage>
</organism>
<protein>
    <submittedName>
        <fullName evidence="1">Uncharacterized protein</fullName>
    </submittedName>
</protein>
<comment type="caution">
    <text evidence="1">The sequence shown here is derived from an EMBL/GenBank/DDBJ whole genome shotgun (WGS) entry which is preliminary data.</text>
</comment>
<dbReference type="AlphaFoldDB" id="A0A0V1DC22"/>
<accession>A0A0V1DC22</accession>
<sequence>MPGLCTYTGVSFQFGSISLGSGNSASSRFSIVPRVRERASTLYRQEIKAIHAITKNIHYLLLFLSILSYQRLMNIIQTNCSTSLGILAEARILTNTGIVLLKNVDRTKEYCDVKFK</sequence>
<name>A0A0V1DC22_TRIBR</name>
<dbReference type="EMBL" id="JYDI01000017">
    <property type="protein sequence ID" value="KRY58902.1"/>
    <property type="molecule type" value="Genomic_DNA"/>
</dbReference>
<evidence type="ECO:0000313" key="1">
    <source>
        <dbReference type="EMBL" id="KRY58902.1"/>
    </source>
</evidence>
<evidence type="ECO:0000313" key="2">
    <source>
        <dbReference type="Proteomes" id="UP000054653"/>
    </source>
</evidence>
<gene>
    <name evidence="1" type="ORF">T03_17531</name>
</gene>
<dbReference type="Proteomes" id="UP000054653">
    <property type="component" value="Unassembled WGS sequence"/>
</dbReference>
<proteinExistence type="predicted"/>